<dbReference type="InterPro" id="IPR057191">
    <property type="entry name" value="DUF7869"/>
</dbReference>
<proteinExistence type="predicted"/>
<feature type="region of interest" description="Disordered" evidence="1">
    <location>
        <begin position="1"/>
        <end position="31"/>
    </location>
</feature>
<feature type="compositionally biased region" description="Acidic residues" evidence="1">
    <location>
        <begin position="1"/>
        <end position="10"/>
    </location>
</feature>
<dbReference type="Proteomes" id="UP001642484">
    <property type="component" value="Unassembled WGS sequence"/>
</dbReference>
<organism evidence="3 4">
    <name type="scientific">Durusdinium trenchii</name>
    <dbReference type="NCBI Taxonomy" id="1381693"/>
    <lineage>
        <taxon>Eukaryota</taxon>
        <taxon>Sar</taxon>
        <taxon>Alveolata</taxon>
        <taxon>Dinophyceae</taxon>
        <taxon>Suessiales</taxon>
        <taxon>Symbiodiniaceae</taxon>
        <taxon>Durusdinium</taxon>
    </lineage>
</organism>
<evidence type="ECO:0000313" key="3">
    <source>
        <dbReference type="EMBL" id="CAK9096497.1"/>
    </source>
</evidence>
<dbReference type="PANTHER" id="PTHR33153">
    <property type="entry name" value="MYND-TYPE DOMAIN-CONTAINING PROTEIN"/>
    <property type="match status" value="1"/>
</dbReference>
<gene>
    <name evidence="3" type="ORF">CCMP2556_LOCUS45879</name>
</gene>
<name>A0ABP0R7F8_9DINO</name>
<feature type="domain" description="DUF7869" evidence="2">
    <location>
        <begin position="391"/>
        <end position="541"/>
    </location>
</feature>
<protein>
    <recommendedName>
        <fullName evidence="2">DUF7869 domain-containing protein</fullName>
    </recommendedName>
</protein>
<comment type="caution">
    <text evidence="3">The sequence shown here is derived from an EMBL/GenBank/DDBJ whole genome shotgun (WGS) entry which is preliminary data.</text>
</comment>
<evidence type="ECO:0000313" key="4">
    <source>
        <dbReference type="Proteomes" id="UP001642484"/>
    </source>
</evidence>
<dbReference type="PANTHER" id="PTHR33153:SF3">
    <property type="entry name" value="TRAFFICKING PROTEIN PARTICLE COMPLEX SUBUNIT 11 DOMAIN-CONTAINING PROTEIN"/>
    <property type="match status" value="1"/>
</dbReference>
<sequence length="550" mass="63152">MFDAVDELSDASEKDSAHVTPARVPLKQPGSSTVKHVKPLLGKRLFTQTLPSSKPLACKALLRSDLISRTRAIVHSKCRCARRSQSRNCFEPFRCPNRFTELVNHLRYLAKMDKMEVDKEVWSALRASHDGSKIARLSLLSRPVCQNAFKRLLRLGSARMVRLITSVRAGDASCPMDMRYVPKKFGPTMHSSKRQLVHDFLRELHQSLAEPMPEGTGASKRPRNFKKRDDKQMMHRTNLIEKALPPGSFHEYLSMLRRRYPQQTFSYKLFTSVLVWEHNFGDLLKLRSASAHVKCSICVRYKLMVRKLARCSVARERQVKLLEMHREKQYLDRVTYWHSRNIARGFSGNATPETVVMICDSMDCAKYTWPRDQALYAKEYNRFIAPKLTATAIIAHGHDVFLALSLPGVPADSSRTIDIVARTLERFRERGTDLRNTEILIQGDNGPKEIKNNGLVRYLSLLVAHQKIRRAEIRTLMTGHTHEDIDSLFSNLSSVLKQGGQCLHTPHDYVRCLRDYLQRPDVRPTEAHSDVQLVDQVRDWLLSDRIGNFL</sequence>
<keyword evidence="4" id="KW-1185">Reference proteome</keyword>
<accession>A0ABP0R7F8</accession>
<evidence type="ECO:0000256" key="1">
    <source>
        <dbReference type="SAM" id="MobiDB-lite"/>
    </source>
</evidence>
<dbReference type="Pfam" id="PF25273">
    <property type="entry name" value="DUF7869"/>
    <property type="match status" value="1"/>
</dbReference>
<reference evidence="3 4" key="1">
    <citation type="submission" date="2024-02" db="EMBL/GenBank/DDBJ databases">
        <authorList>
            <person name="Chen Y."/>
            <person name="Shah S."/>
            <person name="Dougan E. K."/>
            <person name="Thang M."/>
            <person name="Chan C."/>
        </authorList>
    </citation>
    <scope>NUCLEOTIDE SEQUENCE [LARGE SCALE GENOMIC DNA]</scope>
</reference>
<feature type="region of interest" description="Disordered" evidence="1">
    <location>
        <begin position="211"/>
        <end position="231"/>
    </location>
</feature>
<evidence type="ECO:0000259" key="2">
    <source>
        <dbReference type="Pfam" id="PF25273"/>
    </source>
</evidence>
<dbReference type="EMBL" id="CAXAMN010025611">
    <property type="protein sequence ID" value="CAK9096497.1"/>
    <property type="molecule type" value="Genomic_DNA"/>
</dbReference>